<dbReference type="Pfam" id="PF13648">
    <property type="entry name" value="Lipocalin_4"/>
    <property type="match status" value="1"/>
</dbReference>
<dbReference type="EMBL" id="JACATN010000001">
    <property type="protein sequence ID" value="MBT2159979.1"/>
    <property type="molecule type" value="Genomic_DNA"/>
</dbReference>
<evidence type="ECO:0000259" key="1">
    <source>
        <dbReference type="Pfam" id="PF13648"/>
    </source>
</evidence>
<dbReference type="RefSeq" id="WP_214610250.1">
    <property type="nucleotide sequence ID" value="NZ_JACATN010000001.1"/>
</dbReference>
<feature type="domain" description="Lipocalin-like" evidence="1">
    <location>
        <begin position="32"/>
        <end position="124"/>
    </location>
</feature>
<evidence type="ECO:0000313" key="2">
    <source>
        <dbReference type="EMBL" id="MBT2159979.1"/>
    </source>
</evidence>
<name>A0ABS5W977_9FLAO</name>
<gene>
    <name evidence="2" type="ORF">HW347_01815</name>
</gene>
<proteinExistence type="predicted"/>
<reference evidence="3" key="1">
    <citation type="submission" date="2023-07" db="EMBL/GenBank/DDBJ databases">
        <title>Zobellia barbeyronii sp. nov., a new marine flavobacterium, isolated from green and red algae.</title>
        <authorList>
            <person name="Nedashkovskaya O.I."/>
            <person name="Otstavnykh N."/>
            <person name="Zhukova N."/>
            <person name="Guzev K."/>
            <person name="Chausova V."/>
            <person name="Tekutyeva L."/>
            <person name="Mikhailov V."/>
            <person name="Isaeva M."/>
        </authorList>
    </citation>
    <scope>NUCLEOTIDE SEQUENCE [LARGE SCALE GENOMIC DNA]</scope>
    <source>
        <strain evidence="3">KMM 6746</strain>
    </source>
</reference>
<organism evidence="2 3">
    <name type="scientific">Zobellia barbeyronii</name>
    <dbReference type="NCBI Taxonomy" id="2748009"/>
    <lineage>
        <taxon>Bacteria</taxon>
        <taxon>Pseudomonadati</taxon>
        <taxon>Bacteroidota</taxon>
        <taxon>Flavobacteriia</taxon>
        <taxon>Flavobacteriales</taxon>
        <taxon>Flavobacteriaceae</taxon>
        <taxon>Zobellia</taxon>
    </lineage>
</organism>
<dbReference type="InterPro" id="IPR024311">
    <property type="entry name" value="Lipocalin-like"/>
</dbReference>
<evidence type="ECO:0000313" key="3">
    <source>
        <dbReference type="Proteomes" id="UP000740413"/>
    </source>
</evidence>
<dbReference type="Proteomes" id="UP000740413">
    <property type="component" value="Unassembled WGS sequence"/>
</dbReference>
<accession>A0ABS5W977</accession>
<sequence length="144" mass="16106">MKKVFILFSALTLGFFTSCSDDDSEDSPENSLMGSWQLTAEFENGETYQLDNCDLEETIIFKSDGIYDLIDYNPVEGNENECAIDEDGLESGEWSLPSSGKILIVTDSDENVLEYSISGNELTITAVDEYEGETDVNKYVYVKK</sequence>
<dbReference type="PROSITE" id="PS51257">
    <property type="entry name" value="PROKAR_LIPOPROTEIN"/>
    <property type="match status" value="1"/>
</dbReference>
<comment type="caution">
    <text evidence="2">The sequence shown here is derived from an EMBL/GenBank/DDBJ whole genome shotgun (WGS) entry which is preliminary data.</text>
</comment>
<keyword evidence="3" id="KW-1185">Reference proteome</keyword>
<protein>
    <submittedName>
        <fullName evidence="2">Lipocalin family protein</fullName>
    </submittedName>
</protein>